<dbReference type="Proteomes" id="UP001143910">
    <property type="component" value="Unassembled WGS sequence"/>
</dbReference>
<comment type="caution">
    <text evidence="1">The sequence shown here is derived from an EMBL/GenBank/DDBJ whole genome shotgun (WGS) entry which is preliminary data.</text>
</comment>
<reference evidence="1" key="1">
    <citation type="submission" date="2022-08" db="EMBL/GenBank/DDBJ databases">
        <title>Genome Sequence of Lecanicillium fungicola.</title>
        <authorList>
            <person name="Buettner E."/>
        </authorList>
    </citation>
    <scope>NUCLEOTIDE SEQUENCE</scope>
    <source>
        <strain evidence="1">Babe33</strain>
    </source>
</reference>
<organism evidence="1 2">
    <name type="scientific">Zarea fungicola</name>
    <dbReference type="NCBI Taxonomy" id="93591"/>
    <lineage>
        <taxon>Eukaryota</taxon>
        <taxon>Fungi</taxon>
        <taxon>Dikarya</taxon>
        <taxon>Ascomycota</taxon>
        <taxon>Pezizomycotina</taxon>
        <taxon>Sordariomycetes</taxon>
        <taxon>Hypocreomycetidae</taxon>
        <taxon>Hypocreales</taxon>
        <taxon>Cordycipitaceae</taxon>
        <taxon>Zarea</taxon>
    </lineage>
</organism>
<dbReference type="EMBL" id="JANJQO010000257">
    <property type="protein sequence ID" value="KAJ2979728.1"/>
    <property type="molecule type" value="Genomic_DNA"/>
</dbReference>
<evidence type="ECO:0000313" key="2">
    <source>
        <dbReference type="Proteomes" id="UP001143910"/>
    </source>
</evidence>
<evidence type="ECO:0000313" key="1">
    <source>
        <dbReference type="EMBL" id="KAJ2979728.1"/>
    </source>
</evidence>
<name>A0ACC1NMZ5_9HYPO</name>
<protein>
    <submittedName>
        <fullName evidence="1">Uncharacterized protein</fullName>
    </submittedName>
</protein>
<gene>
    <name evidence="1" type="ORF">NQ176_g3075</name>
</gene>
<accession>A0ACC1NMZ5</accession>
<proteinExistence type="predicted"/>
<sequence length="201" mass="22994">MITHHLSSNESLFRQDPSPQVDSTWNRVADLGVIGLTKEQLIKLGKDPATTAKAPPSWGMGDATYIAQFDGIHLLHCLNSMREALHQNFQYYHPRGIGVAFSAHLAHCQEALAKWLMCQPSMELLTFGWVENHDTPFPDFDITRKCWDFEELLKWQDEHRVQSINTDMWKALRAPEGVKLKSSPILNEEAQIRKPFNGTRN</sequence>
<keyword evidence="2" id="KW-1185">Reference proteome</keyword>